<evidence type="ECO:0000256" key="1">
    <source>
        <dbReference type="SAM" id="MobiDB-lite"/>
    </source>
</evidence>
<evidence type="ECO:0000313" key="5">
    <source>
        <dbReference type="EMBL" id="MDO1582070.1"/>
    </source>
</evidence>
<dbReference type="InterPro" id="IPR032710">
    <property type="entry name" value="NTF2-like_dom_sf"/>
</dbReference>
<dbReference type="SMART" id="SM00978">
    <property type="entry name" value="Tim44"/>
    <property type="match status" value="1"/>
</dbReference>
<evidence type="ECO:0000259" key="4">
    <source>
        <dbReference type="SMART" id="SM00978"/>
    </source>
</evidence>
<dbReference type="EMBL" id="JAUKWQ010000002">
    <property type="protein sequence ID" value="MDO1582070.1"/>
    <property type="molecule type" value="Genomic_DNA"/>
</dbReference>
<feature type="signal peptide" evidence="3">
    <location>
        <begin position="1"/>
        <end position="24"/>
    </location>
</feature>
<dbReference type="PANTHER" id="PTHR41542:SF1">
    <property type="entry name" value="BLL5807 PROTEIN"/>
    <property type="match status" value="1"/>
</dbReference>
<protein>
    <submittedName>
        <fullName evidence="5">Tim44 domain-containing protein</fullName>
    </submittedName>
</protein>
<feature type="transmembrane region" description="Helical" evidence="2">
    <location>
        <begin position="122"/>
        <end position="140"/>
    </location>
</feature>
<dbReference type="RefSeq" id="WP_302076216.1">
    <property type="nucleotide sequence ID" value="NZ_JAUKWQ010000002.1"/>
</dbReference>
<accession>A0ABT8SUG0</accession>
<keyword evidence="2" id="KW-1133">Transmembrane helix</keyword>
<sequence length="327" mass="34745">MLSSLRRFKHVFAVLAIGSVVSLAAVDMAEARRASSSGSLGSRGERTFSAPATTNTAPGTAAPIQRTMTPNQQQTAPGVNAPQTAQPQQPRRGLFSGFGGGLMGGLLMGGLVGMMLGHGFGGFGGLLQILLIGGLIFLAMRMFARRSQPAADTGRYAYEPPPAQGPGFRIPQMGGGPAAAPAAPRQASAATDEIGITNRDLDAFEGMLTRVQTAYGAEDYASLRAITTPEAMSYLAEELGDNATHGLKNEVRDVKLLQGDLSESWRENGHEYATVAMRYQSIDVMRERATGRLVQGDPDRPTEAVEVWTFVREPGQEWKLSAIQAAH</sequence>
<dbReference type="Pfam" id="PF04280">
    <property type="entry name" value="Tim44"/>
    <property type="match status" value="1"/>
</dbReference>
<evidence type="ECO:0000313" key="6">
    <source>
        <dbReference type="Proteomes" id="UP001169006"/>
    </source>
</evidence>
<feature type="transmembrane region" description="Helical" evidence="2">
    <location>
        <begin position="94"/>
        <end position="116"/>
    </location>
</feature>
<proteinExistence type="predicted"/>
<keyword evidence="6" id="KW-1185">Reference proteome</keyword>
<feature type="domain" description="Tim44-like" evidence="4">
    <location>
        <begin position="180"/>
        <end position="325"/>
    </location>
</feature>
<dbReference type="PANTHER" id="PTHR41542">
    <property type="entry name" value="BLL5807 PROTEIN"/>
    <property type="match status" value="1"/>
</dbReference>
<evidence type="ECO:0000256" key="2">
    <source>
        <dbReference type="SAM" id="Phobius"/>
    </source>
</evidence>
<feature type="chain" id="PRO_5045213593" evidence="3">
    <location>
        <begin position="25"/>
        <end position="327"/>
    </location>
</feature>
<dbReference type="Proteomes" id="UP001169006">
    <property type="component" value="Unassembled WGS sequence"/>
</dbReference>
<reference evidence="5" key="1">
    <citation type="journal article" date="2015" name="Int. J. Syst. Evol. Microbiol.">
        <title>Rhizobium oryzicola sp. nov., potential plant-growth-promoting endophytic bacteria isolated from rice roots.</title>
        <authorList>
            <person name="Zhang X.X."/>
            <person name="Gao J.S."/>
            <person name="Cao Y.H."/>
            <person name="Sheirdil R.A."/>
            <person name="Wang X.C."/>
            <person name="Zhang L."/>
        </authorList>
    </citation>
    <scope>NUCLEOTIDE SEQUENCE</scope>
    <source>
        <strain evidence="5">05753</strain>
    </source>
</reference>
<feature type="compositionally biased region" description="Low complexity" evidence="1">
    <location>
        <begin position="81"/>
        <end position="91"/>
    </location>
</feature>
<keyword evidence="3" id="KW-0732">Signal</keyword>
<name>A0ABT8SUG0_9HYPH</name>
<dbReference type="InterPro" id="IPR007379">
    <property type="entry name" value="Tim44-like_dom"/>
</dbReference>
<gene>
    <name evidence="5" type="ORF">Q2T52_08175</name>
</gene>
<feature type="region of interest" description="Disordered" evidence="1">
    <location>
        <begin position="34"/>
        <end position="91"/>
    </location>
</feature>
<dbReference type="SUPFAM" id="SSF54427">
    <property type="entry name" value="NTF2-like"/>
    <property type="match status" value="1"/>
</dbReference>
<feature type="compositionally biased region" description="Low complexity" evidence="1">
    <location>
        <begin position="50"/>
        <end position="63"/>
    </location>
</feature>
<reference evidence="5" key="2">
    <citation type="submission" date="2023-07" db="EMBL/GenBank/DDBJ databases">
        <authorList>
            <person name="Sun H."/>
        </authorList>
    </citation>
    <scope>NUCLEOTIDE SEQUENCE</scope>
    <source>
        <strain evidence="5">05753</strain>
    </source>
</reference>
<organism evidence="5 6">
    <name type="scientific">Rhizobium oryzicola</name>
    <dbReference type="NCBI Taxonomy" id="1232668"/>
    <lineage>
        <taxon>Bacteria</taxon>
        <taxon>Pseudomonadati</taxon>
        <taxon>Pseudomonadota</taxon>
        <taxon>Alphaproteobacteria</taxon>
        <taxon>Hyphomicrobiales</taxon>
        <taxon>Rhizobiaceae</taxon>
        <taxon>Rhizobium/Agrobacterium group</taxon>
        <taxon>Rhizobium</taxon>
    </lineage>
</organism>
<comment type="caution">
    <text evidence="5">The sequence shown here is derived from an EMBL/GenBank/DDBJ whole genome shotgun (WGS) entry which is preliminary data.</text>
</comment>
<keyword evidence="2" id="KW-0472">Membrane</keyword>
<keyword evidence="2" id="KW-0812">Transmembrane</keyword>
<evidence type="ECO:0000256" key="3">
    <source>
        <dbReference type="SAM" id="SignalP"/>
    </source>
</evidence>
<feature type="compositionally biased region" description="Polar residues" evidence="1">
    <location>
        <begin position="66"/>
        <end position="77"/>
    </location>
</feature>
<dbReference type="Gene3D" id="3.10.450.240">
    <property type="match status" value="1"/>
</dbReference>